<dbReference type="EMBL" id="OAOP01000008">
    <property type="protein sequence ID" value="SNX73871.1"/>
    <property type="molecule type" value="Genomic_DNA"/>
</dbReference>
<keyword evidence="3" id="KW-1185">Reference proteome</keyword>
<dbReference type="RefSeq" id="WP_097159655.1">
    <property type="nucleotide sequence ID" value="NZ_JBEPMQ010000008.1"/>
</dbReference>
<accession>A0A285D235</accession>
<reference evidence="2 3" key="1">
    <citation type="submission" date="2017-08" db="EMBL/GenBank/DDBJ databases">
        <authorList>
            <person name="de Groot N.N."/>
        </authorList>
    </citation>
    <scope>NUCLEOTIDE SEQUENCE [LARGE SCALE GENOMIC DNA]</scope>
    <source>
        <strain evidence="2 3">JC228</strain>
    </source>
</reference>
<organism evidence="2 3">
    <name type="scientific">Bacillus oleivorans</name>
    <dbReference type="NCBI Taxonomy" id="1448271"/>
    <lineage>
        <taxon>Bacteria</taxon>
        <taxon>Bacillati</taxon>
        <taxon>Bacillota</taxon>
        <taxon>Bacilli</taxon>
        <taxon>Bacillales</taxon>
        <taxon>Bacillaceae</taxon>
        <taxon>Bacillus</taxon>
    </lineage>
</organism>
<sequence>MKPYLILVLVLFLLSSCSSEEKPMIQTDGVNLIFFTDDAHFEKEISYYDAILELRKTYPTLVNKMKVITPNDLDRLEEQLHVDEFPALLITNGNTIIFSVEGAAPKEEIINPVVQLLSSN</sequence>
<dbReference type="AlphaFoldDB" id="A0A285D235"/>
<feature type="chain" id="PRO_5038501502" description="Small peptidoglycan-associated lipoprotein" evidence="1">
    <location>
        <begin position="21"/>
        <end position="120"/>
    </location>
</feature>
<dbReference type="Gene3D" id="3.40.30.10">
    <property type="entry name" value="Glutaredoxin"/>
    <property type="match status" value="1"/>
</dbReference>
<keyword evidence="1" id="KW-0732">Signal</keyword>
<evidence type="ECO:0008006" key="4">
    <source>
        <dbReference type="Google" id="ProtNLM"/>
    </source>
</evidence>
<evidence type="ECO:0000313" key="3">
    <source>
        <dbReference type="Proteomes" id="UP000219546"/>
    </source>
</evidence>
<dbReference type="Proteomes" id="UP000219546">
    <property type="component" value="Unassembled WGS sequence"/>
</dbReference>
<dbReference type="OrthoDB" id="2864505at2"/>
<evidence type="ECO:0000256" key="1">
    <source>
        <dbReference type="SAM" id="SignalP"/>
    </source>
</evidence>
<feature type="signal peptide" evidence="1">
    <location>
        <begin position="1"/>
        <end position="20"/>
    </location>
</feature>
<proteinExistence type="predicted"/>
<protein>
    <recommendedName>
        <fullName evidence="4">Small peptidoglycan-associated lipoprotein</fullName>
    </recommendedName>
</protein>
<evidence type="ECO:0000313" key="2">
    <source>
        <dbReference type="EMBL" id="SNX73871.1"/>
    </source>
</evidence>
<gene>
    <name evidence="2" type="ORF">SAMN05877753_1086</name>
</gene>
<dbReference type="PROSITE" id="PS51257">
    <property type="entry name" value="PROKAR_LIPOPROTEIN"/>
    <property type="match status" value="1"/>
</dbReference>
<name>A0A285D235_9BACI</name>